<dbReference type="Proteomes" id="UP000275267">
    <property type="component" value="Unassembled WGS sequence"/>
</dbReference>
<reference evidence="5" key="1">
    <citation type="journal article" date="2019" name="Nat. Commun.">
        <title>The genome of broomcorn millet.</title>
        <authorList>
            <person name="Zou C."/>
            <person name="Miki D."/>
            <person name="Li D."/>
            <person name="Tang Q."/>
            <person name="Xiao L."/>
            <person name="Rajput S."/>
            <person name="Deng P."/>
            <person name="Jia W."/>
            <person name="Huang R."/>
            <person name="Zhang M."/>
            <person name="Sun Y."/>
            <person name="Hu J."/>
            <person name="Fu X."/>
            <person name="Schnable P.S."/>
            <person name="Li F."/>
            <person name="Zhang H."/>
            <person name="Feng B."/>
            <person name="Zhu X."/>
            <person name="Liu R."/>
            <person name="Schnable J.C."/>
            <person name="Zhu J.-K."/>
            <person name="Zhang H."/>
        </authorList>
    </citation>
    <scope>NUCLEOTIDE SEQUENCE [LARGE SCALE GENOMIC DNA]</scope>
</reference>
<evidence type="ECO:0000313" key="5">
    <source>
        <dbReference type="Proteomes" id="UP000275267"/>
    </source>
</evidence>
<name>A0A3L6SV45_PANMI</name>
<keyword evidence="2" id="KW-0804">Transcription</keyword>
<evidence type="ECO:0000256" key="2">
    <source>
        <dbReference type="ARBA" id="ARBA00022472"/>
    </source>
</evidence>
<keyword evidence="2" id="KW-0805">Transcription regulation</keyword>
<comment type="caution">
    <text evidence="4">The sequence shown here is derived from an EMBL/GenBank/DDBJ whole genome shotgun (WGS) entry which is preliminary data.</text>
</comment>
<dbReference type="OrthoDB" id="637682at2759"/>
<proteinExistence type="inferred from homology"/>
<dbReference type="GO" id="GO:0003676">
    <property type="term" value="F:nucleic acid binding"/>
    <property type="evidence" value="ECO:0007669"/>
    <property type="project" value="InterPro"/>
</dbReference>
<dbReference type="AlphaFoldDB" id="A0A3L6SV45"/>
<evidence type="ECO:0000313" key="4">
    <source>
        <dbReference type="EMBL" id="RLN25564.1"/>
    </source>
</evidence>
<dbReference type="Pfam" id="PF02536">
    <property type="entry name" value="mTERF"/>
    <property type="match status" value="1"/>
</dbReference>
<keyword evidence="3" id="KW-0809">Transit peptide</keyword>
<organism evidence="4 5">
    <name type="scientific">Panicum miliaceum</name>
    <name type="common">Proso millet</name>
    <name type="synonym">Broomcorn millet</name>
    <dbReference type="NCBI Taxonomy" id="4540"/>
    <lineage>
        <taxon>Eukaryota</taxon>
        <taxon>Viridiplantae</taxon>
        <taxon>Streptophyta</taxon>
        <taxon>Embryophyta</taxon>
        <taxon>Tracheophyta</taxon>
        <taxon>Spermatophyta</taxon>
        <taxon>Magnoliopsida</taxon>
        <taxon>Liliopsida</taxon>
        <taxon>Poales</taxon>
        <taxon>Poaceae</taxon>
        <taxon>PACMAD clade</taxon>
        <taxon>Panicoideae</taxon>
        <taxon>Panicodae</taxon>
        <taxon>Paniceae</taxon>
        <taxon>Panicinae</taxon>
        <taxon>Panicum</taxon>
        <taxon>Panicum sect. Panicum</taxon>
    </lineage>
</organism>
<dbReference type="EMBL" id="PQIB02000004">
    <property type="protein sequence ID" value="RLN25564.1"/>
    <property type="molecule type" value="Genomic_DNA"/>
</dbReference>
<evidence type="ECO:0000256" key="1">
    <source>
        <dbReference type="ARBA" id="ARBA00007692"/>
    </source>
</evidence>
<keyword evidence="5" id="KW-1185">Reference proteome</keyword>
<dbReference type="SMART" id="SM00733">
    <property type="entry name" value="Mterf"/>
    <property type="match status" value="4"/>
</dbReference>
<dbReference type="PANTHER" id="PTHR13068">
    <property type="entry name" value="CGI-12 PROTEIN-RELATED"/>
    <property type="match status" value="1"/>
</dbReference>
<dbReference type="InterPro" id="IPR038538">
    <property type="entry name" value="MTERF_sf"/>
</dbReference>
<dbReference type="PANTHER" id="PTHR13068:SF84">
    <property type="entry name" value="OS06G0225100 PROTEIN"/>
    <property type="match status" value="1"/>
</dbReference>
<evidence type="ECO:0000256" key="3">
    <source>
        <dbReference type="ARBA" id="ARBA00022946"/>
    </source>
</evidence>
<dbReference type="STRING" id="4540.A0A3L6SV45"/>
<comment type="similarity">
    <text evidence="1">Belongs to the mTERF family.</text>
</comment>
<dbReference type="Gene3D" id="1.25.70.10">
    <property type="entry name" value="Transcription termination factor 3, mitochondrial"/>
    <property type="match status" value="2"/>
</dbReference>
<sequence>MQRLPNRLVSSLLAAFSLRHGHGRLLRTTTTTSPPARFDAESYLVATCGLTPSQALKASKHLSHLETPDQPDAVRAFLAGLSLSKADVAATIARSPQFLCCSVEESLAPRVSQLRDIGLSTPQIARLVPLVPYAFVSPAYVSRLAFFMSLFGSFSRLHTAIRKDARLLTRSVERVVGPKVALLRQCGLAARDIAYVVSMTTRQFAGSMERLEATIARAEELGVPRGTPMFRHALVVAYTIGREKATSKMELLESLGWSSSQVAMAVAKMPGILSSSEDRLRRAIGFLTKDAGMEAEAIARGPALLKFSIERRLAPRLKVLKLLKENGLPLGDRAFYPVACMGSEAFLNTFVRPHAKIFPPDLIAACATARAGKAPAGAAP</sequence>
<dbReference type="InterPro" id="IPR003690">
    <property type="entry name" value="MTERF"/>
</dbReference>
<dbReference type="FunFam" id="1.25.70.10:FF:000001">
    <property type="entry name" value="Mitochondrial transcription termination factor-like"/>
    <property type="match status" value="1"/>
</dbReference>
<protein>
    <submittedName>
        <fullName evidence="4">Uncharacterized protein</fullName>
    </submittedName>
</protein>
<gene>
    <name evidence="4" type="ORF">C2845_PM07G28860</name>
</gene>
<keyword evidence="2" id="KW-0806">Transcription termination</keyword>
<dbReference type="GO" id="GO:0006353">
    <property type="term" value="P:DNA-templated transcription termination"/>
    <property type="evidence" value="ECO:0007669"/>
    <property type="project" value="UniProtKB-KW"/>
</dbReference>
<accession>A0A3L6SV45</accession>